<evidence type="ECO:0000256" key="6">
    <source>
        <dbReference type="ARBA" id="ARBA00022927"/>
    </source>
</evidence>
<feature type="region of interest" description="Disordered" evidence="10">
    <location>
        <begin position="77"/>
        <end position="110"/>
    </location>
</feature>
<evidence type="ECO:0000256" key="1">
    <source>
        <dbReference type="ARBA" id="ARBA00004572"/>
    </source>
</evidence>
<dbReference type="GO" id="GO:0006605">
    <property type="term" value="P:protein targeting"/>
    <property type="evidence" value="ECO:0007669"/>
    <property type="project" value="InterPro"/>
</dbReference>
<dbReference type="AlphaFoldDB" id="A0AAW0PPD7"/>
<keyword evidence="12" id="KW-1185">Reference proteome</keyword>
<evidence type="ECO:0000256" key="9">
    <source>
        <dbReference type="ARBA" id="ARBA00023136"/>
    </source>
</evidence>
<dbReference type="InterPro" id="IPR022422">
    <property type="entry name" value="MAS20_rcpt_metazoan"/>
</dbReference>
<gene>
    <name evidence="11" type="ORF">WMY93_006814</name>
</gene>
<dbReference type="PRINTS" id="PR01989">
    <property type="entry name" value="EUOM20RECPTR"/>
</dbReference>
<dbReference type="GO" id="GO:0005742">
    <property type="term" value="C:mitochondrial outer membrane translocase complex"/>
    <property type="evidence" value="ECO:0007669"/>
    <property type="project" value="InterPro"/>
</dbReference>
<proteinExistence type="inferred from homology"/>
<dbReference type="Gene3D" id="1.20.960.10">
    <property type="entry name" value="Mitochondrial outer membrane translocase complex, subunit Tom20 domain"/>
    <property type="match status" value="1"/>
</dbReference>
<dbReference type="PANTHER" id="PTHR12430:SF0">
    <property type="entry name" value="TRANSLOCASE OF OUTER MITOCHONDRIAL MEMBRANE 20"/>
    <property type="match status" value="1"/>
</dbReference>
<keyword evidence="4" id="KW-0812">Transmembrane</keyword>
<dbReference type="Proteomes" id="UP001460270">
    <property type="component" value="Unassembled WGS sequence"/>
</dbReference>
<evidence type="ECO:0000256" key="8">
    <source>
        <dbReference type="ARBA" id="ARBA00023128"/>
    </source>
</evidence>
<evidence type="ECO:0008006" key="13">
    <source>
        <dbReference type="Google" id="ProtNLM"/>
    </source>
</evidence>
<dbReference type="GO" id="GO:0030943">
    <property type="term" value="F:mitochondrion targeting sequence binding"/>
    <property type="evidence" value="ECO:0007669"/>
    <property type="project" value="TreeGrafter"/>
</dbReference>
<evidence type="ECO:0000313" key="11">
    <source>
        <dbReference type="EMBL" id="KAK7930419.1"/>
    </source>
</evidence>
<dbReference type="GO" id="GO:0008320">
    <property type="term" value="F:protein transmembrane transporter activity"/>
    <property type="evidence" value="ECO:0007669"/>
    <property type="project" value="TreeGrafter"/>
</dbReference>
<comment type="similarity">
    <text evidence="2">Belongs to the Tom20 family.</text>
</comment>
<dbReference type="Pfam" id="PF02064">
    <property type="entry name" value="MAS20"/>
    <property type="match status" value="1"/>
</dbReference>
<keyword evidence="7" id="KW-1133">Transmembrane helix</keyword>
<evidence type="ECO:0000256" key="4">
    <source>
        <dbReference type="ARBA" id="ARBA00022692"/>
    </source>
</evidence>
<dbReference type="GO" id="GO:0030150">
    <property type="term" value="P:protein import into mitochondrial matrix"/>
    <property type="evidence" value="ECO:0007669"/>
    <property type="project" value="TreeGrafter"/>
</dbReference>
<organism evidence="11 12">
    <name type="scientific">Mugilogobius chulae</name>
    <name type="common">yellowstripe goby</name>
    <dbReference type="NCBI Taxonomy" id="88201"/>
    <lineage>
        <taxon>Eukaryota</taxon>
        <taxon>Metazoa</taxon>
        <taxon>Chordata</taxon>
        <taxon>Craniata</taxon>
        <taxon>Vertebrata</taxon>
        <taxon>Euteleostomi</taxon>
        <taxon>Actinopterygii</taxon>
        <taxon>Neopterygii</taxon>
        <taxon>Teleostei</taxon>
        <taxon>Neoteleostei</taxon>
        <taxon>Acanthomorphata</taxon>
        <taxon>Gobiaria</taxon>
        <taxon>Gobiiformes</taxon>
        <taxon>Gobioidei</taxon>
        <taxon>Gobiidae</taxon>
        <taxon>Gobionellinae</taxon>
        <taxon>Mugilogobius</taxon>
    </lineage>
</organism>
<evidence type="ECO:0000256" key="10">
    <source>
        <dbReference type="SAM" id="MobiDB-lite"/>
    </source>
</evidence>
<evidence type="ECO:0000313" key="12">
    <source>
        <dbReference type="Proteomes" id="UP001460270"/>
    </source>
</evidence>
<keyword evidence="3" id="KW-0813">Transport</keyword>
<name>A0AAW0PPD7_9GOBI</name>
<dbReference type="InterPro" id="IPR023392">
    <property type="entry name" value="Tom20_dom_sf"/>
</dbReference>
<evidence type="ECO:0000256" key="7">
    <source>
        <dbReference type="ARBA" id="ARBA00022989"/>
    </source>
</evidence>
<keyword evidence="9" id="KW-0472">Membrane</keyword>
<protein>
    <recommendedName>
        <fullName evidence="13">Mitochondrial import receptor subunit TOM20 homolog</fullName>
    </recommendedName>
</protein>
<feature type="compositionally biased region" description="Low complexity" evidence="10">
    <location>
        <begin position="94"/>
        <end position="110"/>
    </location>
</feature>
<evidence type="ECO:0000256" key="3">
    <source>
        <dbReference type="ARBA" id="ARBA00022448"/>
    </source>
</evidence>
<feature type="region of interest" description="Disordered" evidence="10">
    <location>
        <begin position="127"/>
        <end position="160"/>
    </location>
</feature>
<dbReference type="GO" id="GO:0016031">
    <property type="term" value="P:tRNA import into mitochondrion"/>
    <property type="evidence" value="ECO:0007669"/>
    <property type="project" value="TreeGrafter"/>
</dbReference>
<reference evidence="12" key="1">
    <citation type="submission" date="2024-04" db="EMBL/GenBank/DDBJ databases">
        <title>Salinicola lusitanus LLJ914,a marine bacterium isolated from the Okinawa Trough.</title>
        <authorList>
            <person name="Li J."/>
        </authorList>
    </citation>
    <scope>NUCLEOTIDE SEQUENCE [LARGE SCALE GENOMIC DNA]</scope>
</reference>
<dbReference type="PANTHER" id="PTHR12430">
    <property type="entry name" value="MITOCHONDRIAL IMPORT RECEPTOR SUBUNIT TOM20"/>
    <property type="match status" value="1"/>
</dbReference>
<sequence length="293" mass="32152">MNKVVGDESSTLAELKYFCNDFMLLMSKRWMPDSPKLTLFGRRGLLNSAPRGPSVWSTAHAQEARALTVADRCCTSPGRDTNRDKHGTFTGLNSGTDTGTGPSGPVRGPGLLLSLLSSRLRVRLSLGLSGPLQDPRRPVKPPPPRGQDDVQSHRGHRGRSLRSSVCGLLFLLRPETTERPELQDQTQTTEKTTEDRPRKSRTAQAPRSERRRGSSEVLPGGDSARRELLAQGEFESCVEHLSSAIAVCGQPQQLLQVLQQTLPPPVFQMLLSRLPSVSQRISSAQSLSEEDIE</sequence>
<dbReference type="SUPFAM" id="SSF47157">
    <property type="entry name" value="Mitochondrial import receptor subunit Tom20"/>
    <property type="match status" value="1"/>
</dbReference>
<feature type="region of interest" description="Disordered" evidence="10">
    <location>
        <begin position="176"/>
        <end position="222"/>
    </location>
</feature>
<comment type="caution">
    <text evidence="11">The sequence shown here is derived from an EMBL/GenBank/DDBJ whole genome shotgun (WGS) entry which is preliminary data.</text>
</comment>
<dbReference type="EMBL" id="JBBPFD010000004">
    <property type="protein sequence ID" value="KAK7930419.1"/>
    <property type="molecule type" value="Genomic_DNA"/>
</dbReference>
<evidence type="ECO:0000256" key="5">
    <source>
        <dbReference type="ARBA" id="ARBA00022787"/>
    </source>
</evidence>
<dbReference type="InterPro" id="IPR002056">
    <property type="entry name" value="MAS20"/>
</dbReference>
<dbReference type="GO" id="GO:0006886">
    <property type="term" value="P:intracellular protein transport"/>
    <property type="evidence" value="ECO:0007669"/>
    <property type="project" value="InterPro"/>
</dbReference>
<keyword evidence="5" id="KW-1000">Mitochondrion outer membrane</keyword>
<comment type="subcellular location">
    <subcellularLocation>
        <location evidence="1">Mitochondrion outer membrane</location>
        <topology evidence="1">Single-pass membrane protein</topology>
    </subcellularLocation>
</comment>
<evidence type="ECO:0000256" key="2">
    <source>
        <dbReference type="ARBA" id="ARBA00005792"/>
    </source>
</evidence>
<keyword evidence="6" id="KW-0653">Protein transport</keyword>
<accession>A0AAW0PPD7</accession>
<keyword evidence="8" id="KW-0496">Mitochondrion</keyword>